<dbReference type="EMBL" id="BJWL01000443">
    <property type="protein sequence ID" value="GFS45016.1"/>
    <property type="molecule type" value="Genomic_DNA"/>
</dbReference>
<feature type="compositionally biased region" description="Low complexity" evidence="1">
    <location>
        <begin position="277"/>
        <end position="289"/>
    </location>
</feature>
<feature type="compositionally biased region" description="Low complexity" evidence="1">
    <location>
        <begin position="238"/>
        <end position="256"/>
    </location>
</feature>
<feature type="domain" description="DUF569" evidence="2">
    <location>
        <begin position="116"/>
        <end position="189"/>
    </location>
</feature>
<dbReference type="Pfam" id="PF04601">
    <property type="entry name" value="DUF569"/>
    <property type="match status" value="4"/>
</dbReference>
<dbReference type="SUPFAM" id="SSF50405">
    <property type="entry name" value="Actin-crosslinking proteins"/>
    <property type="match status" value="3"/>
</dbReference>
<reference evidence="5" key="1">
    <citation type="submission" date="2019-07" db="EMBL/GenBank/DDBJ databases">
        <title>De Novo Assembly of kiwifruit Actinidia rufa.</title>
        <authorList>
            <person name="Sugita-Konishi S."/>
            <person name="Sato K."/>
            <person name="Mori E."/>
            <person name="Abe Y."/>
            <person name="Kisaki G."/>
            <person name="Hamano K."/>
            <person name="Suezawa K."/>
            <person name="Otani M."/>
            <person name="Fukuda T."/>
            <person name="Manabe T."/>
            <person name="Gomi K."/>
            <person name="Tabuchi M."/>
            <person name="Akimitsu K."/>
            <person name="Kataoka I."/>
        </authorList>
    </citation>
    <scope>NUCLEOTIDE SEQUENCE [LARGE SCALE GENOMIC DNA]</scope>
    <source>
        <strain evidence="5">cv. Fuchu</strain>
    </source>
</reference>
<dbReference type="PANTHER" id="PTHR31205:SF89">
    <property type="entry name" value="DUF569 DOMAIN-CONTAINING PROTEIN"/>
    <property type="match status" value="1"/>
</dbReference>
<organism evidence="4 5">
    <name type="scientific">Actinidia rufa</name>
    <dbReference type="NCBI Taxonomy" id="165716"/>
    <lineage>
        <taxon>Eukaryota</taxon>
        <taxon>Viridiplantae</taxon>
        <taxon>Streptophyta</taxon>
        <taxon>Embryophyta</taxon>
        <taxon>Tracheophyta</taxon>
        <taxon>Spermatophyta</taxon>
        <taxon>Magnoliopsida</taxon>
        <taxon>eudicotyledons</taxon>
        <taxon>Gunneridae</taxon>
        <taxon>Pentapetalae</taxon>
        <taxon>asterids</taxon>
        <taxon>Ericales</taxon>
        <taxon>Actinidiaceae</taxon>
        <taxon>Actinidia</taxon>
    </lineage>
</organism>
<feature type="domain" description="DUF569" evidence="2">
    <location>
        <begin position="511"/>
        <end position="652"/>
    </location>
</feature>
<dbReference type="InterPro" id="IPR054726">
    <property type="entry name" value="Ubiq_DUF569-assoc"/>
</dbReference>
<protein>
    <submittedName>
        <fullName evidence="4">Actin cross-linking protein, putative</fullName>
    </submittedName>
</protein>
<dbReference type="InterPro" id="IPR008999">
    <property type="entry name" value="Actin-crosslinking"/>
</dbReference>
<comment type="caution">
    <text evidence="4">The sequence shown here is derived from an EMBL/GenBank/DDBJ whole genome shotgun (WGS) entry which is preliminary data.</text>
</comment>
<feature type="domain" description="DUF569" evidence="2">
    <location>
        <begin position="192"/>
        <end position="225"/>
    </location>
</feature>
<dbReference type="AlphaFoldDB" id="A0A7J0DYZ0"/>
<name>A0A7J0DYZ0_9ERIC</name>
<feature type="region of interest" description="Disordered" evidence="1">
    <location>
        <begin position="238"/>
        <end position="291"/>
    </location>
</feature>
<dbReference type="OrthoDB" id="2432302at2759"/>
<evidence type="ECO:0000259" key="2">
    <source>
        <dbReference type="Pfam" id="PF04601"/>
    </source>
</evidence>
<dbReference type="Gene3D" id="2.80.10.50">
    <property type="match status" value="3"/>
</dbReference>
<accession>A0A7J0DYZ0</accession>
<sequence>MIGRHSIPTTEIEAMAYRNGDCNDDTHRHFFDQQWHTTNDNSIQRRISTASKITHEGDGFDAVMDLMLYEWRWFVCEEKGWGPRIRLRWRVLVPGEGDEGSGDVGILTMAMTVTIAQRLRSHLDKYLIADDDEETVKQSRNGSSRKARWEVELVAGKSHVVRLRSCHGLYLAAADEPFLLGMTGKKMRAKSSSKFLRANGGTPPWRNSVTHDAPHRTATQDWVLWEVEVVDISLSESESPSSVASPASSFSSLPEEVTGSETRSPSISRDGFRRSRFSSSPDDFSGSQGLSLSTLPNRSGLACAKQSGMMLFDKAKAVRFQSHLGKYLVADDDEQTVRQSRNGSSHKARWTVELVDGKSHVLRLKSYHGHYLNATDEPFLLGMTGKKVLQTKQATKADTSTEWEPIKEGLSVKLRSHDGKFLRANAGTPPWRNSVTHDIPHRTATQDWVLWGVDVVDISLSDSDLVVSRNISSASSFCSSVDDFAGSPDTGSPVVVNGGSSHKAFGGQSGMELFHKAKTVRLRSHHDKYLVADEEDQDSVCQDRQGSVHRANWTVEFVDDADNLIRLKSCYGKYLTATDEQYLLGVTGRRVVVQSMPRKLDSKVEWEPIRDGFQMRFKTRYGNYLRANGGLPPWRNSITHDIPHRHTDWVVWEVDVVELRPEEFEPKPSGPTRYGFARITTFLDTFRSSSSSGKFEGRIIYYSVVDDDEKFEEGRDHPSFHFKGHSLEELTEKLEEETGLVDIILCSRNPFNGKLYPLRLALPPNNANMHIVVVPSSSKG</sequence>
<feature type="domain" description="DUF569" evidence="2">
    <location>
        <begin position="309"/>
        <end position="451"/>
    </location>
</feature>
<evidence type="ECO:0000259" key="3">
    <source>
        <dbReference type="Pfam" id="PF22932"/>
    </source>
</evidence>
<dbReference type="InterPro" id="IPR007679">
    <property type="entry name" value="DUF569"/>
</dbReference>
<evidence type="ECO:0000256" key="1">
    <source>
        <dbReference type="SAM" id="MobiDB-lite"/>
    </source>
</evidence>
<dbReference type="Proteomes" id="UP000585474">
    <property type="component" value="Unassembled WGS sequence"/>
</dbReference>
<dbReference type="Pfam" id="PF22932">
    <property type="entry name" value="Ubiq_DUF_assoc"/>
    <property type="match status" value="1"/>
</dbReference>
<proteinExistence type="predicted"/>
<evidence type="ECO:0000313" key="4">
    <source>
        <dbReference type="EMBL" id="GFS45016.1"/>
    </source>
</evidence>
<feature type="domain" description="DUF569" evidence="3">
    <location>
        <begin position="697"/>
        <end position="774"/>
    </location>
</feature>
<feature type="region of interest" description="Disordered" evidence="1">
    <location>
        <begin position="191"/>
        <end position="213"/>
    </location>
</feature>
<dbReference type="FunFam" id="2.80.10.50:FF:000067">
    <property type="entry name" value="BnaC05g19630D protein"/>
    <property type="match status" value="2"/>
</dbReference>
<dbReference type="CDD" id="cd23340">
    <property type="entry name" value="beta-trefoil_FSCN_ACP-like"/>
    <property type="match status" value="3"/>
</dbReference>
<gene>
    <name evidence="4" type="ORF">Acr_00g0093610</name>
</gene>
<evidence type="ECO:0000313" key="5">
    <source>
        <dbReference type="Proteomes" id="UP000585474"/>
    </source>
</evidence>
<keyword evidence="5" id="KW-1185">Reference proteome</keyword>
<dbReference type="PANTHER" id="PTHR31205">
    <property type="entry name" value="ACTIN CROSS-LINKING PROTEIN (DUF569)"/>
    <property type="match status" value="1"/>
</dbReference>